<sequence>MEEHISLNRQFSPVPQTQEDAEKDEISFSWGYGKSNTWDDLDCEFRCVILAEAGAGKTEEFRQRARILQAQGKPAFFIRIEDIDRDFYEAFEVGEESQFELWLNSTSKAWFFLDSVDEARLSSPKAFEKAIRRFAKGIKKGAHRAHIYVSSRPYSWRPKEDRRLMDEWLFLPSSSEVDEVGKNEVVKAQSSLKIYTLRHLDKERIRRFCLTRSAKDIDRLINEIARTNLWSLAERPFDLDGILVKWAEGSELGGRLDLLRHNIIKRLQDEHNVDRAQLQPINAERLKEGAQRLAAAVVLTGQAGINVPDSAPVKPGINAETILYDWAPSEVSTLLERGIFNDVIYGAVRFRHRDVRELLAAEWFDRLLKHGNSRYSIEALFFREQYGEKIVTPLLRPILPWLILFDPEIRRKALNINPEIAVEGGDPSRLPLQERAKILTDIVQQISSNKGGHSARDNSAIARIANTDLSENTLQLIERYSDNDDVIFFLGRLVWQGDMSSCVSSLIHIAENNSRDIYARIASTRAVMTCGSFEQKQNLWLKLNENDVQIPRELLLELVEEAGTNSHSIEQLLISLGKLPAYERFKNSTLRSALHSFVEQMCLESIPKLVEGLDFYLERQPFIERRECHVSKEYAWLLDIAMHAIERLIKARHDAALGNKSQSILLKVPALRFWRGDDCTEHKDELKTLVPVWPELNDSLYWNSIQHARNLEISNSDKKVTDDWAVSWLGHFWHFDTTSLPRLLNYMHTCSLEEDRLVALSTAFRVYLQTDRSESVLALLRDAVADEPVLRERLNTLLEPPVSKEMQKYEENEAKRQRKLTEKKEREKLDRERWIADLRANPERIHNSPNLEPGEYSWDQYWLMMDLQALSNRTSRWGYTDWQALIPEFGEAVALGYRKAAIKHWSQYKPPLRSEGFEGNSVPYSLIFAMAGLEIDAAESTDFPMNLSEENVRHSLRYIFWELNGYPTWLERMHKAFPQLVEEVVIKELVWELEKTESTSVLHDLTYHAPWLHPYIASVILNWMDINPSHRRTIREYCLKILVNGEIEPEKLSALAIKQLSNASNPDDISWWYALRVDCCPEKGILEVEQWLSELDYDTAKRAAQIFITALMGGRSSRYTNPNIGRFHTADHLKSLYTLMHNYVKVEDDIDRTSGKVFSPELRDDAQDARDRLFNLLSEISGKESYTAIKRLIHEHPNPDYRPWMAKEAYKHAEKDGDLEPWSEQQVREFAKSQSIEPTTHRQLFDLAVQRLHELKNWLERGNDSPWRTWQRAEGETEMRTLIAGWLRQRCDNKYTIAEEPELANGQRMDIWLHNTNVHSPVPIELKLLDKEWSGPDLCERLRNQLVGDYLREESAGCGVFLLVSQNVTKKWLINGSRVGLDELAATLKCYWLDISHEYSGVDTIDVLVIDLAKRTLFSDK</sequence>
<dbReference type="RefSeq" id="WP_172687345.1">
    <property type="nucleotide sequence ID" value="NZ_JAESOU010000031.1"/>
</dbReference>
<evidence type="ECO:0000256" key="1">
    <source>
        <dbReference type="SAM" id="MobiDB-lite"/>
    </source>
</evidence>
<reference evidence="2" key="1">
    <citation type="journal article" date="2016" name="Antimicrob. Agents Chemother.">
        <title>Genetic Characterization of a blaVEB-2-carrying plasmid in Vibrio parahaemolyticus.</title>
        <authorList>
            <person name="Li R."/>
            <person name="Ye L."/>
            <person name="Zheng Z."/>
            <person name="Chan E.W."/>
            <person name="Chen S."/>
        </authorList>
    </citation>
    <scope>NUCLEOTIDE SEQUENCE</scope>
    <source>
        <strain evidence="2">VPS92</strain>
        <plasmid evidence="2">pVPS92-VEB</plasmid>
    </source>
</reference>
<dbReference type="EMBL" id="KU356480">
    <property type="protein sequence ID" value="ANS55780.1"/>
    <property type="molecule type" value="Genomic_DNA"/>
</dbReference>
<organism evidence="2">
    <name type="scientific">Vibrio parahaemolyticus</name>
    <dbReference type="NCBI Taxonomy" id="670"/>
    <lineage>
        <taxon>Bacteria</taxon>
        <taxon>Pseudomonadati</taxon>
        <taxon>Pseudomonadota</taxon>
        <taxon>Gammaproteobacteria</taxon>
        <taxon>Vibrionales</taxon>
        <taxon>Vibrionaceae</taxon>
        <taxon>Vibrio</taxon>
    </lineage>
</organism>
<name>A0A1B1LRX7_VIBPH</name>
<geneLocation type="plasmid" evidence="2">
    <name>pVPS92-VEB</name>
</geneLocation>
<feature type="region of interest" description="Disordered" evidence="1">
    <location>
        <begin position="1"/>
        <end position="20"/>
    </location>
</feature>
<evidence type="ECO:0000313" key="2">
    <source>
        <dbReference type="EMBL" id="ANS55780.1"/>
    </source>
</evidence>
<proteinExistence type="predicted"/>
<protein>
    <submittedName>
        <fullName evidence="2">Uncharacterized protein</fullName>
    </submittedName>
</protein>
<feature type="compositionally biased region" description="Polar residues" evidence="1">
    <location>
        <begin position="7"/>
        <end position="18"/>
    </location>
</feature>
<accession>A0A1B1LRX7</accession>
<keyword evidence="2" id="KW-0614">Plasmid</keyword>